<comment type="caution">
    <text evidence="3">The sequence shown here is derived from an EMBL/GenBank/DDBJ whole genome shotgun (WGS) entry which is preliminary data.</text>
</comment>
<evidence type="ECO:0000313" key="3">
    <source>
        <dbReference type="EMBL" id="MBP4140362.1"/>
    </source>
</evidence>
<dbReference type="RefSeq" id="WP_210644093.1">
    <property type="nucleotide sequence ID" value="NZ_JAGFBU010000001.1"/>
</dbReference>
<dbReference type="CDD" id="cd03801">
    <property type="entry name" value="GT4_PimA-like"/>
    <property type="match status" value="1"/>
</dbReference>
<reference evidence="3 4" key="1">
    <citation type="submission" date="2021-03" db="EMBL/GenBank/DDBJ databases">
        <title>Flavobacterium Flabelliformis Sp. Nov. And Flavobacterium Geliluteum Sp. Nov., Two Novel Multidrug Resistant Psychrophilic Species Isolated From Antarctica.</title>
        <authorList>
            <person name="Kralova S."/>
            <person name="Busse H.J."/>
            <person name="Bezdicek M."/>
            <person name="Nykrynova M."/>
            <person name="Kroupova E."/>
            <person name="Krsek D."/>
            <person name="Sedlacek I."/>
        </authorList>
    </citation>
    <scope>NUCLEOTIDE SEQUENCE [LARGE SCALE GENOMIC DNA]</scope>
    <source>
        <strain evidence="3 4">P4023</strain>
    </source>
</reference>
<dbReference type="SUPFAM" id="SSF53756">
    <property type="entry name" value="UDP-Glycosyltransferase/glycogen phosphorylase"/>
    <property type="match status" value="1"/>
</dbReference>
<protein>
    <submittedName>
        <fullName evidence="3">Glycosyltransferase</fullName>
    </submittedName>
</protein>
<sequence>MKKKKILFLGETYRADAITWMNGLREFGDFEIITWELKTPSNSNLNRILRIFEFLFAIFKIKKISRLQKPDMIIAERTTSYGFLAALSGVKPVAIAQQGRTDLWPEKSFSFHLKKMIQKYAFQKADLIHAWGPVMTVSMKERNVAMKKVLVLSKGIDLKKFKNINSANPSKINAVVTRSLLPEYRHDTILKAFSLLNEEGTDFSLTIIGDGNQLTNLKDLARNLNIEKKVNFTGRIANTELPKILQASNFYISMPITEGVSASLFEAMACNCFPIVTDIAGNRSWIQHRKNGQLIPIDDYEKLASELIWSFENKDFREEAVVKNRKFVEKNADYNINMKIISERYHELINTTKN</sequence>
<dbReference type="PANTHER" id="PTHR45947">
    <property type="entry name" value="SULFOQUINOVOSYL TRANSFERASE SQD2"/>
    <property type="match status" value="1"/>
</dbReference>
<keyword evidence="4" id="KW-1185">Reference proteome</keyword>
<dbReference type="InterPro" id="IPR028098">
    <property type="entry name" value="Glyco_trans_4-like_N"/>
</dbReference>
<evidence type="ECO:0000313" key="4">
    <source>
        <dbReference type="Proteomes" id="UP000674217"/>
    </source>
</evidence>
<feature type="domain" description="Glycosyltransferase subfamily 4-like N-terminal" evidence="2">
    <location>
        <begin position="52"/>
        <end position="128"/>
    </location>
</feature>
<dbReference type="Pfam" id="PF00534">
    <property type="entry name" value="Glycos_transf_1"/>
    <property type="match status" value="1"/>
</dbReference>
<dbReference type="InterPro" id="IPR050194">
    <property type="entry name" value="Glycosyltransferase_grp1"/>
</dbReference>
<dbReference type="EMBL" id="JAGFBU010000001">
    <property type="protein sequence ID" value="MBP4140362.1"/>
    <property type="molecule type" value="Genomic_DNA"/>
</dbReference>
<feature type="domain" description="Glycosyl transferase family 1" evidence="1">
    <location>
        <begin position="162"/>
        <end position="325"/>
    </location>
</feature>
<evidence type="ECO:0000259" key="1">
    <source>
        <dbReference type="Pfam" id="PF00534"/>
    </source>
</evidence>
<dbReference type="Proteomes" id="UP000674217">
    <property type="component" value="Unassembled WGS sequence"/>
</dbReference>
<organism evidence="3 4">
    <name type="scientific">Flavobacterium flabelliforme</name>
    <dbReference type="NCBI Taxonomy" id="2816119"/>
    <lineage>
        <taxon>Bacteria</taxon>
        <taxon>Pseudomonadati</taxon>
        <taxon>Bacteroidota</taxon>
        <taxon>Flavobacteriia</taxon>
        <taxon>Flavobacteriales</taxon>
        <taxon>Flavobacteriaceae</taxon>
        <taxon>Flavobacterium</taxon>
    </lineage>
</organism>
<accession>A0ABS5CP15</accession>
<dbReference type="Pfam" id="PF13477">
    <property type="entry name" value="Glyco_trans_4_2"/>
    <property type="match status" value="1"/>
</dbReference>
<dbReference type="PANTHER" id="PTHR45947:SF3">
    <property type="entry name" value="SULFOQUINOVOSYL TRANSFERASE SQD2"/>
    <property type="match status" value="1"/>
</dbReference>
<gene>
    <name evidence="3" type="ORF">J3S90_00920</name>
</gene>
<proteinExistence type="predicted"/>
<dbReference type="InterPro" id="IPR001296">
    <property type="entry name" value="Glyco_trans_1"/>
</dbReference>
<dbReference type="Gene3D" id="3.40.50.2000">
    <property type="entry name" value="Glycogen Phosphorylase B"/>
    <property type="match status" value="2"/>
</dbReference>
<name>A0ABS5CP15_9FLAO</name>
<evidence type="ECO:0000259" key="2">
    <source>
        <dbReference type="Pfam" id="PF13477"/>
    </source>
</evidence>